<accession>A0A7W9WQ14</accession>
<evidence type="ECO:0000256" key="5">
    <source>
        <dbReference type="ARBA" id="ARBA00023002"/>
    </source>
</evidence>
<evidence type="ECO:0000256" key="6">
    <source>
        <dbReference type="ARBA" id="ARBA00023004"/>
    </source>
</evidence>
<dbReference type="Gene3D" id="2.60.120.620">
    <property type="entry name" value="q2cbj1_9rhob like domain"/>
    <property type="match status" value="1"/>
</dbReference>
<comment type="cofactor">
    <cofactor evidence="7">
        <name>Fe(2+)</name>
        <dbReference type="ChEBI" id="CHEBI:29033"/>
    </cofactor>
    <text evidence="7">Binds 1 Fe(2+) ion per subunit.</text>
</comment>
<dbReference type="GO" id="GO:0031418">
    <property type="term" value="F:L-ascorbic acid binding"/>
    <property type="evidence" value="ECO:0007669"/>
    <property type="project" value="UniProtKB-KW"/>
</dbReference>
<evidence type="ECO:0000313" key="9">
    <source>
        <dbReference type="EMBL" id="MBB6084440.1"/>
    </source>
</evidence>
<dbReference type="InterPro" id="IPR005123">
    <property type="entry name" value="Oxoglu/Fe-dep_dioxygenase_dom"/>
</dbReference>
<feature type="binding site" evidence="7">
    <location>
        <position position="169"/>
    </location>
    <ligand>
        <name>2-oxoglutarate</name>
        <dbReference type="ChEBI" id="CHEBI:16810"/>
    </ligand>
</feature>
<evidence type="ECO:0000256" key="2">
    <source>
        <dbReference type="ARBA" id="ARBA00022723"/>
    </source>
</evidence>
<organism evidence="9 10">
    <name type="scientific">Castellaniella defragrans</name>
    <name type="common">Alcaligenes defragrans</name>
    <dbReference type="NCBI Taxonomy" id="75697"/>
    <lineage>
        <taxon>Bacteria</taxon>
        <taxon>Pseudomonadati</taxon>
        <taxon>Pseudomonadota</taxon>
        <taxon>Betaproteobacteria</taxon>
        <taxon>Burkholderiales</taxon>
        <taxon>Alcaligenaceae</taxon>
        <taxon>Castellaniella</taxon>
    </lineage>
</organism>
<feature type="binding site" evidence="7">
    <location>
        <position position="96"/>
    </location>
    <ligand>
        <name>Fe cation</name>
        <dbReference type="ChEBI" id="CHEBI:24875"/>
    </ligand>
</feature>
<gene>
    <name evidence="9" type="ORF">HNR28_002485</name>
</gene>
<dbReference type="HAMAP" id="MF_00657">
    <property type="entry name" value="Hydroxyl_YbiX"/>
    <property type="match status" value="1"/>
</dbReference>
<dbReference type="EMBL" id="JACHIB010000014">
    <property type="protein sequence ID" value="MBB6084440.1"/>
    <property type="molecule type" value="Genomic_DNA"/>
</dbReference>
<dbReference type="InterPro" id="IPR041097">
    <property type="entry name" value="PKHD_C"/>
</dbReference>
<keyword evidence="3 7" id="KW-0847">Vitamin C</keyword>
<dbReference type="NCBIfam" id="NF003975">
    <property type="entry name" value="PRK05467.1-4"/>
    <property type="match status" value="1"/>
</dbReference>
<keyword evidence="5 7" id="KW-0560">Oxidoreductase</keyword>
<proteinExistence type="inferred from homology"/>
<dbReference type="InterPro" id="IPR044862">
    <property type="entry name" value="Pro_4_hyd_alph_FE2OG_OXY"/>
</dbReference>
<dbReference type="SUPFAM" id="SSF51197">
    <property type="entry name" value="Clavaminate synthase-like"/>
    <property type="match status" value="1"/>
</dbReference>
<dbReference type="Pfam" id="PF13640">
    <property type="entry name" value="2OG-FeII_Oxy_3"/>
    <property type="match status" value="1"/>
</dbReference>
<evidence type="ECO:0000313" key="10">
    <source>
        <dbReference type="Proteomes" id="UP000541136"/>
    </source>
</evidence>
<evidence type="ECO:0000259" key="8">
    <source>
        <dbReference type="PROSITE" id="PS51471"/>
    </source>
</evidence>
<dbReference type="PANTHER" id="PTHR41536:SF1">
    <property type="entry name" value="PKHD-TYPE HYDROXYLASE YBIX"/>
    <property type="match status" value="1"/>
</dbReference>
<evidence type="ECO:0000256" key="1">
    <source>
        <dbReference type="ARBA" id="ARBA00001961"/>
    </source>
</evidence>
<dbReference type="RefSeq" id="WP_151024063.1">
    <property type="nucleotide sequence ID" value="NZ_JACHIB010000014.1"/>
</dbReference>
<dbReference type="NCBIfam" id="NF003974">
    <property type="entry name" value="PRK05467.1-3"/>
    <property type="match status" value="1"/>
</dbReference>
<dbReference type="GO" id="GO:0006974">
    <property type="term" value="P:DNA damage response"/>
    <property type="evidence" value="ECO:0007669"/>
    <property type="project" value="TreeGrafter"/>
</dbReference>
<dbReference type="PANTHER" id="PTHR41536">
    <property type="entry name" value="PKHD-TYPE HYDROXYLASE YBIX"/>
    <property type="match status" value="1"/>
</dbReference>
<keyword evidence="6 7" id="KW-0408">Iron</keyword>
<dbReference type="Proteomes" id="UP000541136">
    <property type="component" value="Unassembled WGS sequence"/>
</dbReference>
<dbReference type="EC" id="1.14.11.-" evidence="9"/>
<dbReference type="AlphaFoldDB" id="A0A7W9WQ14"/>
<dbReference type="GO" id="GO:0016706">
    <property type="term" value="F:2-oxoglutarate-dependent dioxygenase activity"/>
    <property type="evidence" value="ECO:0007669"/>
    <property type="project" value="UniProtKB-UniRule"/>
</dbReference>
<reference evidence="9 10" key="1">
    <citation type="submission" date="2020-08" db="EMBL/GenBank/DDBJ databases">
        <title>Genomic Encyclopedia of Type Strains, Phase IV (KMG-IV): sequencing the most valuable type-strain genomes for metagenomic binning, comparative biology and taxonomic classification.</title>
        <authorList>
            <person name="Goeker M."/>
        </authorList>
    </citation>
    <scope>NUCLEOTIDE SEQUENCE [LARGE SCALE GENOMIC DNA]</scope>
    <source>
        <strain evidence="9 10">DSM 12141</strain>
    </source>
</reference>
<protein>
    <submittedName>
        <fullName evidence="9">PKHD-type hydroxylase</fullName>
        <ecNumber evidence="9">1.14.11.-</ecNumber>
    </submittedName>
</protein>
<comment type="cofactor">
    <cofactor evidence="1 7">
        <name>L-ascorbate</name>
        <dbReference type="ChEBI" id="CHEBI:38290"/>
    </cofactor>
</comment>
<name>A0A7W9WQ14_CASDE</name>
<evidence type="ECO:0000256" key="3">
    <source>
        <dbReference type="ARBA" id="ARBA00022896"/>
    </source>
</evidence>
<dbReference type="Pfam" id="PF18331">
    <property type="entry name" value="PKHD_C"/>
    <property type="match status" value="1"/>
</dbReference>
<dbReference type="InterPro" id="IPR006620">
    <property type="entry name" value="Pro_4_hyd_alph"/>
</dbReference>
<evidence type="ECO:0000256" key="4">
    <source>
        <dbReference type="ARBA" id="ARBA00022964"/>
    </source>
</evidence>
<dbReference type="SMART" id="SM00702">
    <property type="entry name" value="P4Hc"/>
    <property type="match status" value="1"/>
</dbReference>
<dbReference type="PROSITE" id="PS51471">
    <property type="entry name" value="FE2OG_OXY"/>
    <property type="match status" value="1"/>
</dbReference>
<evidence type="ECO:0000256" key="7">
    <source>
        <dbReference type="HAMAP-Rule" id="MF_00657"/>
    </source>
</evidence>
<keyword evidence="4 7" id="KW-0223">Dioxygenase</keyword>
<feature type="binding site" evidence="7">
    <location>
        <position position="98"/>
    </location>
    <ligand>
        <name>Fe cation</name>
        <dbReference type="ChEBI" id="CHEBI:24875"/>
    </ligand>
</feature>
<feature type="binding site" evidence="7">
    <location>
        <position position="159"/>
    </location>
    <ligand>
        <name>Fe cation</name>
        <dbReference type="ChEBI" id="CHEBI:24875"/>
    </ligand>
</feature>
<dbReference type="InterPro" id="IPR023550">
    <property type="entry name" value="PKHD_hydroxylase"/>
</dbReference>
<dbReference type="GO" id="GO:0005506">
    <property type="term" value="F:iron ion binding"/>
    <property type="evidence" value="ECO:0007669"/>
    <property type="project" value="UniProtKB-UniRule"/>
</dbReference>
<feature type="domain" description="Fe2OG dioxygenase" evidence="8">
    <location>
        <begin position="78"/>
        <end position="178"/>
    </location>
</feature>
<dbReference type="Gene3D" id="4.10.860.20">
    <property type="entry name" value="Rabenosyn, Rab binding domain"/>
    <property type="match status" value="1"/>
</dbReference>
<dbReference type="GO" id="GO:0006879">
    <property type="term" value="P:intracellular iron ion homeostasis"/>
    <property type="evidence" value="ECO:0007669"/>
    <property type="project" value="TreeGrafter"/>
</dbReference>
<keyword evidence="2 7" id="KW-0479">Metal-binding</keyword>
<sequence>MLISIPDLLSPDEVRQCRAALEAAPWTDGRRTAGHVAAHIKANRQLALDDPTGRRIGEHIVQALSRHPVFQSAALPARILPPRFNRYEGGEHYGFHIDNAIFQVPGTPERIRTDVSTTVFFSDPDEYEGGELVIQDTYGEQRVKLPAGHAVVYPGTSLHRVTPVTRGVRYGSFFWTQSLVRDDGRRALLLQQDVAIQRLIQAGADPETVAQLTGVYHNLLRLWSEP</sequence>
<comment type="caution">
    <text evidence="9">The sequence shown here is derived from an EMBL/GenBank/DDBJ whole genome shotgun (WGS) entry which is preliminary data.</text>
</comment>